<keyword evidence="2" id="KW-1185">Reference proteome</keyword>
<proteinExistence type="predicted"/>
<accession>A0A8H7SYP9</accession>
<name>A0A8H7SYP9_9FUNG</name>
<dbReference type="Proteomes" id="UP000613177">
    <property type="component" value="Unassembled WGS sequence"/>
</dbReference>
<organism evidence="1 2">
    <name type="scientific">Thamnidium elegans</name>
    <dbReference type="NCBI Taxonomy" id="101142"/>
    <lineage>
        <taxon>Eukaryota</taxon>
        <taxon>Fungi</taxon>
        <taxon>Fungi incertae sedis</taxon>
        <taxon>Mucoromycota</taxon>
        <taxon>Mucoromycotina</taxon>
        <taxon>Mucoromycetes</taxon>
        <taxon>Mucorales</taxon>
        <taxon>Mucorineae</taxon>
        <taxon>Mucoraceae</taxon>
        <taxon>Thamnidium</taxon>
    </lineage>
</organism>
<protein>
    <submittedName>
        <fullName evidence="1">Uncharacterized protein</fullName>
    </submittedName>
</protein>
<gene>
    <name evidence="1" type="ORF">INT48_000878</name>
</gene>
<dbReference type="AlphaFoldDB" id="A0A8H7SYP9"/>
<evidence type="ECO:0000313" key="2">
    <source>
        <dbReference type="Proteomes" id="UP000613177"/>
    </source>
</evidence>
<sequence length="71" mass="8112">MYDIRLESASAFNQVPNISNLIEGRDQNSQGFEAFYKGLLTAKHIGLPNRNVASQHYIEKITLRCEIYPRA</sequence>
<reference evidence="1" key="1">
    <citation type="submission" date="2021-01" db="EMBL/GenBank/DDBJ databases">
        <title>Metabolic potential, ecology and presence of endohyphal bacteria is reflected in genomic diversity of Mucoromycotina.</title>
        <authorList>
            <person name="Muszewska A."/>
            <person name="Okrasinska A."/>
            <person name="Steczkiewicz K."/>
            <person name="Drgas O."/>
            <person name="Orlowska M."/>
            <person name="Perlinska-Lenart U."/>
            <person name="Aleksandrzak-Piekarczyk T."/>
            <person name="Szatraj K."/>
            <person name="Zielenkiewicz U."/>
            <person name="Pilsyk S."/>
            <person name="Malc E."/>
            <person name="Mieczkowski P."/>
            <person name="Kruszewska J.S."/>
            <person name="Biernat P."/>
            <person name="Pawlowska J."/>
        </authorList>
    </citation>
    <scope>NUCLEOTIDE SEQUENCE</scope>
    <source>
        <strain evidence="1">WA0000018081</strain>
    </source>
</reference>
<evidence type="ECO:0000313" key="1">
    <source>
        <dbReference type="EMBL" id="KAG2236578.1"/>
    </source>
</evidence>
<comment type="caution">
    <text evidence="1">The sequence shown here is derived from an EMBL/GenBank/DDBJ whole genome shotgun (WGS) entry which is preliminary data.</text>
</comment>
<dbReference type="EMBL" id="JAEPRE010000016">
    <property type="protein sequence ID" value="KAG2236578.1"/>
    <property type="molecule type" value="Genomic_DNA"/>
</dbReference>